<sequence length="114" mass="12084">MKNKVPPASLIQATTDPAALARQATTDSAIAMREGRYADARALAALADSYHRMADRLPAAAFEDDRLDAAGEEALRQDLLKRLDALAAEIAAQEDEEAASDPFTPAPEPAISPP</sequence>
<accession>A0A7W6JGN7</accession>
<evidence type="ECO:0000313" key="3">
    <source>
        <dbReference type="Proteomes" id="UP000529946"/>
    </source>
</evidence>
<evidence type="ECO:0000313" key="2">
    <source>
        <dbReference type="EMBL" id="MBB4083757.1"/>
    </source>
</evidence>
<dbReference type="RefSeq" id="WP_183204823.1">
    <property type="nucleotide sequence ID" value="NZ_BAAAER010000007.1"/>
</dbReference>
<dbReference type="EMBL" id="JACIDM010000002">
    <property type="protein sequence ID" value="MBB4083757.1"/>
    <property type="molecule type" value="Genomic_DNA"/>
</dbReference>
<keyword evidence="3" id="KW-1185">Reference proteome</keyword>
<organism evidence="2 3">
    <name type="scientific">Brevundimonas lenta</name>
    <dbReference type="NCBI Taxonomy" id="424796"/>
    <lineage>
        <taxon>Bacteria</taxon>
        <taxon>Pseudomonadati</taxon>
        <taxon>Pseudomonadota</taxon>
        <taxon>Alphaproteobacteria</taxon>
        <taxon>Caulobacterales</taxon>
        <taxon>Caulobacteraceae</taxon>
        <taxon>Brevundimonas</taxon>
    </lineage>
</organism>
<reference evidence="2 3" key="1">
    <citation type="submission" date="2020-08" db="EMBL/GenBank/DDBJ databases">
        <title>Genomic Encyclopedia of Type Strains, Phase IV (KMG-IV): sequencing the most valuable type-strain genomes for metagenomic binning, comparative biology and taxonomic classification.</title>
        <authorList>
            <person name="Goeker M."/>
        </authorList>
    </citation>
    <scope>NUCLEOTIDE SEQUENCE [LARGE SCALE GENOMIC DNA]</scope>
    <source>
        <strain evidence="2 3">DSM 23960</strain>
    </source>
</reference>
<comment type="caution">
    <text evidence="2">The sequence shown here is derived from an EMBL/GenBank/DDBJ whole genome shotgun (WGS) entry which is preliminary data.</text>
</comment>
<proteinExistence type="predicted"/>
<evidence type="ECO:0000256" key="1">
    <source>
        <dbReference type="SAM" id="MobiDB-lite"/>
    </source>
</evidence>
<dbReference type="AlphaFoldDB" id="A0A7W6JGN7"/>
<name>A0A7W6JGN7_9CAUL</name>
<feature type="compositionally biased region" description="Pro residues" evidence="1">
    <location>
        <begin position="104"/>
        <end position="114"/>
    </location>
</feature>
<protein>
    <submittedName>
        <fullName evidence="2">Uncharacterized protein</fullName>
    </submittedName>
</protein>
<dbReference type="Proteomes" id="UP000529946">
    <property type="component" value="Unassembled WGS sequence"/>
</dbReference>
<gene>
    <name evidence="2" type="ORF">GGR12_002623</name>
</gene>
<feature type="region of interest" description="Disordered" evidence="1">
    <location>
        <begin position="91"/>
        <end position="114"/>
    </location>
</feature>